<feature type="non-terminal residue" evidence="1">
    <location>
        <position position="96"/>
    </location>
</feature>
<dbReference type="EMBL" id="UOFT01000051">
    <property type="protein sequence ID" value="VAW95985.1"/>
    <property type="molecule type" value="Genomic_DNA"/>
</dbReference>
<accession>A0A3B0ZR07</accession>
<gene>
    <name evidence="1" type="ORF">MNBD_GAMMA23-509</name>
</gene>
<dbReference type="AlphaFoldDB" id="A0A3B0ZR07"/>
<proteinExistence type="predicted"/>
<evidence type="ECO:0008006" key="2">
    <source>
        <dbReference type="Google" id="ProtNLM"/>
    </source>
</evidence>
<organism evidence="1">
    <name type="scientific">hydrothermal vent metagenome</name>
    <dbReference type="NCBI Taxonomy" id="652676"/>
    <lineage>
        <taxon>unclassified sequences</taxon>
        <taxon>metagenomes</taxon>
        <taxon>ecological metagenomes</taxon>
    </lineage>
</organism>
<dbReference type="SUPFAM" id="SSF55874">
    <property type="entry name" value="ATPase domain of HSP90 chaperone/DNA topoisomerase II/histidine kinase"/>
    <property type="match status" value="1"/>
</dbReference>
<sequence>MRIPFKVSARTARLIGRENVANAEAAIIELVKNSYDADADYCYIVIDNIKDKLYIIDNGTGMTSKTILNHWMVIGTQNKLNNFTSNQGRIQSGAKG</sequence>
<name>A0A3B0ZR07_9ZZZZ</name>
<protein>
    <recommendedName>
        <fullName evidence="2">Histidine kinase/HSP90-like ATPase domain-containing protein</fullName>
    </recommendedName>
</protein>
<dbReference type="Gene3D" id="3.30.565.10">
    <property type="entry name" value="Histidine kinase-like ATPase, C-terminal domain"/>
    <property type="match status" value="1"/>
</dbReference>
<reference evidence="1" key="1">
    <citation type="submission" date="2018-06" db="EMBL/GenBank/DDBJ databases">
        <authorList>
            <person name="Zhirakovskaya E."/>
        </authorList>
    </citation>
    <scope>NUCLEOTIDE SEQUENCE</scope>
</reference>
<evidence type="ECO:0000313" key="1">
    <source>
        <dbReference type="EMBL" id="VAW95985.1"/>
    </source>
</evidence>
<dbReference type="InterPro" id="IPR036890">
    <property type="entry name" value="HATPase_C_sf"/>
</dbReference>
<dbReference type="Pfam" id="PF13589">
    <property type="entry name" value="HATPase_c_3"/>
    <property type="match status" value="1"/>
</dbReference>